<evidence type="ECO:0008006" key="3">
    <source>
        <dbReference type="Google" id="ProtNLM"/>
    </source>
</evidence>
<name>A0A4R7TY36_9BACT</name>
<protein>
    <recommendedName>
        <fullName evidence="3">Phage portal protein</fullName>
    </recommendedName>
</protein>
<proteinExistence type="predicted"/>
<gene>
    <name evidence="1" type="ORF">JN03_0308</name>
</gene>
<sequence length="405" mass="46892">MSQNKFSTIKDYLLSANNATQDVFDIVGFNKPNSKKAYLRLGAKIQANTLAFKIPEVKFTNQEAQKLWDQIINKNRFLEIIQQLETNLYEFGYYAIGIMRKGDNYQISLAKVEKYKLHNNKLIKLAIVIDNFSSNSENFELIKEYDLTKNTKNDFVSMYAKQKATKEIKSLSQFPNLNFSYLNEFSDDFIPWVVIKNNYLGNSEIDDVDQSLFQMLDNCLECILRDNFWSNPFIFVIDNYNMDSATDVKDAIYDFGKRVISSSTMALNQQIGNPIEFHQGNSNTTHILQKVDKLNYLIKDQMFFKMNTGDFGTKNMHNAEFENINSNFNDYVEAKANSRESYYQDFVELFLKLANLQSDFEIIVPNSTKYLKSKEAIYNVDSNGVLLNQNPQAQIAALEEEESDD</sequence>
<dbReference type="AlphaFoldDB" id="A0A4R7TY36"/>
<evidence type="ECO:0000313" key="1">
    <source>
        <dbReference type="EMBL" id="TDU97792.1"/>
    </source>
</evidence>
<organism evidence="1 2">
    <name type="scientific">Metamycoplasma hyosynoviae</name>
    <dbReference type="NCBI Taxonomy" id="29559"/>
    <lineage>
        <taxon>Bacteria</taxon>
        <taxon>Bacillati</taxon>
        <taxon>Mycoplasmatota</taxon>
        <taxon>Mycoplasmoidales</taxon>
        <taxon>Metamycoplasmataceae</taxon>
        <taxon>Metamycoplasma</taxon>
    </lineage>
</organism>
<evidence type="ECO:0000313" key="2">
    <source>
        <dbReference type="Proteomes" id="UP000294882"/>
    </source>
</evidence>
<dbReference type="EMBL" id="SOCH01000003">
    <property type="protein sequence ID" value="TDU97792.1"/>
    <property type="molecule type" value="Genomic_DNA"/>
</dbReference>
<accession>A0A4R7TY36</accession>
<comment type="caution">
    <text evidence="1">The sequence shown here is derived from an EMBL/GenBank/DDBJ whole genome shotgun (WGS) entry which is preliminary data.</text>
</comment>
<dbReference type="Proteomes" id="UP000294882">
    <property type="component" value="Unassembled WGS sequence"/>
</dbReference>
<reference evidence="1 2" key="1">
    <citation type="submission" date="2019-03" db="EMBL/GenBank/DDBJ databases">
        <title>Genomic Encyclopedia of Archaeal and Bacterial Type Strains, Phase II (KMG-II): from individual species to whole genera.</title>
        <authorList>
            <person name="Goeker M."/>
        </authorList>
    </citation>
    <scope>NUCLEOTIDE SEQUENCE [LARGE SCALE GENOMIC DNA]</scope>
    <source>
        <strain evidence="1 2">ATCC 25591</strain>
    </source>
</reference>
<dbReference type="RefSeq" id="WP_208317683.1">
    <property type="nucleotide sequence ID" value="NZ_JAQZDX010000002.1"/>
</dbReference>